<accession>A0A6N7XIV7</accession>
<dbReference type="SUPFAM" id="SSF52172">
    <property type="entry name" value="CheY-like"/>
    <property type="match status" value="1"/>
</dbReference>
<feature type="domain" description="Response regulatory" evidence="2">
    <location>
        <begin position="2"/>
        <end position="78"/>
    </location>
</feature>
<keyword evidence="1" id="KW-0597">Phosphoprotein</keyword>
<reference evidence="3 4" key="1">
    <citation type="submission" date="2019-09" db="EMBL/GenBank/DDBJ databases">
        <title>In-depth cultivation of the pig gut microbiome towards novel bacterial diversity and tailored functional studies.</title>
        <authorList>
            <person name="Wylensek D."/>
            <person name="Hitch T.C.A."/>
            <person name="Clavel T."/>
        </authorList>
    </citation>
    <scope>NUCLEOTIDE SEQUENCE [LARGE SCALE GENOMIC DNA]</scope>
    <source>
        <strain evidence="3 4">WCA3-693-APC-4?</strain>
    </source>
</reference>
<evidence type="ECO:0000313" key="3">
    <source>
        <dbReference type="EMBL" id="MSU01546.1"/>
    </source>
</evidence>
<evidence type="ECO:0000259" key="2">
    <source>
        <dbReference type="PROSITE" id="PS50110"/>
    </source>
</evidence>
<dbReference type="AlphaFoldDB" id="A0A6N7XIV7"/>
<dbReference type="InterPro" id="IPR011006">
    <property type="entry name" value="CheY-like_superfamily"/>
</dbReference>
<evidence type="ECO:0000313" key="4">
    <source>
        <dbReference type="Proteomes" id="UP000469523"/>
    </source>
</evidence>
<name>A0A6N7XIV7_9FIRM</name>
<dbReference type="PROSITE" id="PS50110">
    <property type="entry name" value="RESPONSE_REGULATORY"/>
    <property type="match status" value="1"/>
</dbReference>
<comment type="caution">
    <text evidence="3">The sequence shown here is derived from an EMBL/GenBank/DDBJ whole genome shotgun (WGS) entry which is preliminary data.</text>
</comment>
<dbReference type="Proteomes" id="UP000469523">
    <property type="component" value="Unassembled WGS sequence"/>
</dbReference>
<sequence>MHIAVCDDEKLYRNKIKNYLEEYITLYPEMSIVEFSCGEDLINAYDDEQKIDFLFLDIEMKEINGIDTAQEIKKEIII</sequence>
<protein>
    <submittedName>
        <fullName evidence="3">Response regulator</fullName>
    </submittedName>
</protein>
<dbReference type="Gene3D" id="3.40.50.2300">
    <property type="match status" value="1"/>
</dbReference>
<gene>
    <name evidence="3" type="ORF">FYJ83_08715</name>
</gene>
<keyword evidence="4" id="KW-1185">Reference proteome</keyword>
<proteinExistence type="predicted"/>
<dbReference type="EMBL" id="VUNQ01000016">
    <property type="protein sequence ID" value="MSU01546.1"/>
    <property type="molecule type" value="Genomic_DNA"/>
</dbReference>
<dbReference type="Pfam" id="PF00072">
    <property type="entry name" value="Response_reg"/>
    <property type="match status" value="1"/>
</dbReference>
<dbReference type="InterPro" id="IPR001789">
    <property type="entry name" value="Sig_transdc_resp-reg_receiver"/>
</dbReference>
<feature type="modified residue" description="4-aspartylphosphate" evidence="1">
    <location>
        <position position="57"/>
    </location>
</feature>
<organism evidence="3 4">
    <name type="scientific">Tissierella pigra</name>
    <dbReference type="NCBI Taxonomy" id="2607614"/>
    <lineage>
        <taxon>Bacteria</taxon>
        <taxon>Bacillati</taxon>
        <taxon>Bacillota</taxon>
        <taxon>Tissierellia</taxon>
        <taxon>Tissierellales</taxon>
        <taxon>Tissierellaceae</taxon>
        <taxon>Tissierella</taxon>
    </lineage>
</organism>
<evidence type="ECO:0000256" key="1">
    <source>
        <dbReference type="PROSITE-ProRule" id="PRU00169"/>
    </source>
</evidence>
<dbReference type="RefSeq" id="WP_154439957.1">
    <property type="nucleotide sequence ID" value="NZ_VUNQ01000016.1"/>
</dbReference>
<dbReference type="GO" id="GO:0000160">
    <property type="term" value="P:phosphorelay signal transduction system"/>
    <property type="evidence" value="ECO:0007669"/>
    <property type="project" value="InterPro"/>
</dbReference>